<dbReference type="OrthoDB" id="671439at2759"/>
<reference evidence="2" key="2">
    <citation type="submission" date="2020-03" db="EMBL/GenBank/DDBJ databases">
        <title>The second near-complete assembly of the hexaploid bread wheat (Triticum aestivum) genome.</title>
        <authorList>
            <person name="Zimin A.V."/>
            <person name="Puiu D."/>
            <person name="Shumante A."/>
            <person name="Alonge M."/>
            <person name="Salzberg S.L."/>
        </authorList>
    </citation>
    <scope>NUCLEOTIDE SEQUENCE</scope>
    <source>
        <tissue evidence="2">Leaf</tissue>
    </source>
</reference>
<sequence length="114" mass="12304">WRRPDPAPRRRRLPSAASPALQGKRDPRKRCGRGWCSSATPSPSGPSAPAAGEPPSPTPTPASDGLHLTPEGNALVHKEVVGTLRGARLRAEVMPLDFPHHSKIDAIHQERSFQ</sequence>
<dbReference type="EMBL" id="CM022220">
    <property type="protein sequence ID" value="KAF7046239.1"/>
    <property type="molecule type" value="Genomic_DNA"/>
</dbReference>
<name>A0A9R1K9W1_WHEAT</name>
<accession>A0A9R1K9W1</accession>
<feature type="non-terminal residue" evidence="2">
    <location>
        <position position="1"/>
    </location>
</feature>
<dbReference type="AlphaFoldDB" id="A0A9R1K9W1"/>
<dbReference type="Proteomes" id="UP000815260">
    <property type="component" value="Chromosome 4A"/>
</dbReference>
<comment type="caution">
    <text evidence="2">The sequence shown here is derived from an EMBL/GenBank/DDBJ whole genome shotgun (WGS) entry which is preliminary data.</text>
</comment>
<evidence type="ECO:0000313" key="2">
    <source>
        <dbReference type="EMBL" id="KAF7046239.1"/>
    </source>
</evidence>
<feature type="region of interest" description="Disordered" evidence="1">
    <location>
        <begin position="1"/>
        <end position="71"/>
    </location>
</feature>
<evidence type="ECO:0000256" key="1">
    <source>
        <dbReference type="SAM" id="MobiDB-lite"/>
    </source>
</evidence>
<gene>
    <name evidence="2" type="ORF">CFC21_055285</name>
</gene>
<proteinExistence type="predicted"/>
<organism evidence="2">
    <name type="scientific">Triticum aestivum</name>
    <name type="common">Wheat</name>
    <dbReference type="NCBI Taxonomy" id="4565"/>
    <lineage>
        <taxon>Eukaryota</taxon>
        <taxon>Viridiplantae</taxon>
        <taxon>Streptophyta</taxon>
        <taxon>Embryophyta</taxon>
        <taxon>Tracheophyta</taxon>
        <taxon>Spermatophyta</taxon>
        <taxon>Magnoliopsida</taxon>
        <taxon>Liliopsida</taxon>
        <taxon>Poales</taxon>
        <taxon>Poaceae</taxon>
        <taxon>BOP clade</taxon>
        <taxon>Pooideae</taxon>
        <taxon>Triticodae</taxon>
        <taxon>Triticeae</taxon>
        <taxon>Triticinae</taxon>
        <taxon>Triticum</taxon>
    </lineage>
</organism>
<feature type="compositionally biased region" description="Low complexity" evidence="1">
    <location>
        <begin position="37"/>
        <end position="51"/>
    </location>
</feature>
<protein>
    <submittedName>
        <fullName evidence="2">Uncharacterized protein</fullName>
    </submittedName>
</protein>
<reference evidence="2" key="1">
    <citation type="journal article" date="2017" name="Gigascience">
        <title>The first near-complete assembly of the hexaploid bread wheat genome, Triticum aestivum.</title>
        <authorList>
            <person name="Zimin A.V."/>
            <person name="Puiu D."/>
            <person name="Hall R."/>
            <person name="Kingan S."/>
            <person name="Clavijo B.J."/>
            <person name="Salzberg S.L."/>
        </authorList>
    </citation>
    <scope>NUCLEOTIDE SEQUENCE</scope>
    <source>
        <tissue evidence="2">Leaf</tissue>
    </source>
</reference>